<dbReference type="GO" id="GO:0000166">
    <property type="term" value="F:nucleotide binding"/>
    <property type="evidence" value="ECO:0007669"/>
    <property type="project" value="UniProtKB-KW"/>
</dbReference>
<keyword evidence="2" id="KW-0274">FAD</keyword>
<dbReference type="OrthoDB" id="5751025at2"/>
<accession>A0A545UHI3</accession>
<dbReference type="InterPro" id="IPR033856">
    <property type="entry name" value="Trp_halogen"/>
</dbReference>
<keyword evidence="2" id="KW-0285">Flavoprotein</keyword>
<name>A0A545UHI3_9GAMM</name>
<gene>
    <name evidence="3" type="ORF">FLL46_05170</name>
</gene>
<evidence type="ECO:0000256" key="2">
    <source>
        <dbReference type="PIRSR" id="PIRSR011396-2"/>
    </source>
</evidence>
<evidence type="ECO:0000313" key="4">
    <source>
        <dbReference type="Proteomes" id="UP000315439"/>
    </source>
</evidence>
<dbReference type="Proteomes" id="UP000315439">
    <property type="component" value="Unassembled WGS sequence"/>
</dbReference>
<dbReference type="Pfam" id="PF04820">
    <property type="entry name" value="Trp_halogenase"/>
    <property type="match status" value="1"/>
</dbReference>
<dbReference type="PIRSF" id="PIRSF011396">
    <property type="entry name" value="Trp_halogenase"/>
    <property type="match status" value="1"/>
</dbReference>
<dbReference type="PANTHER" id="PTHR43747:SF4">
    <property type="entry name" value="FLAVIN-DEPENDENT TRYPTOPHAN HALOGENASE"/>
    <property type="match status" value="1"/>
</dbReference>
<keyword evidence="4" id="KW-1185">Reference proteome</keyword>
<protein>
    <submittedName>
        <fullName evidence="3">Tryptophan 7-halogenase</fullName>
    </submittedName>
</protein>
<sequence>MMKKVNKVLIVGGGTAGWITAAKLAKNLQADSSDGVEVTLVESPDIPTIGVGEGTWPTMRKTLLELGINEGEFMAYCQATFKQGTKFVNWKKEPGDKAAHTYYHMFSSIFDPSDFNLAPYWLAGIAGENTTFATAVSAQGNTCDLGCAPKKITDRPFDGVLSYAYHLDAGKFAEFLTQFATEKLGVKLIKANATQVHLTENGDIKGISVDRNEQGERESSENMVLEADLFVDCTGFRSLLLGESLNVSFKSVADTLLTDTAIAIQVPYESEDAPIPCQTNSIAQESGWIWDISLFNRRGTGHVFSSNHMHPDEAESVLRKHIGPVAKELESRTIKMNIGYREKFWEKNCVAVGLSAAFVEPLEASAIFLIEAAGNMLVDMFPKTRDAMDYAAQRYNQSFLYRWEKTIEFIKLHYYLSQRESKFWQDNKADETVPEVLRERVAHWRTHPVSKYEFDNVFEPFPHESYQYVIYGMGIHENGRFSRQHLSDQNKAMEYFKRVRQATELINKDLPQHRELLKKAYQYGFQTL</sequence>
<feature type="binding site" evidence="2">
    <location>
        <position position="363"/>
    </location>
    <ligand>
        <name>L-tryptophan</name>
        <dbReference type="ChEBI" id="CHEBI:57912"/>
    </ligand>
</feature>
<dbReference type="GO" id="GO:0004497">
    <property type="term" value="F:monooxygenase activity"/>
    <property type="evidence" value="ECO:0007669"/>
    <property type="project" value="InterPro"/>
</dbReference>
<feature type="binding site" evidence="2">
    <location>
        <position position="367"/>
    </location>
    <ligand>
        <name>FAD</name>
        <dbReference type="ChEBI" id="CHEBI:57692"/>
    </ligand>
</feature>
<keyword evidence="2" id="KW-0547">Nucleotide-binding</keyword>
<evidence type="ECO:0000313" key="3">
    <source>
        <dbReference type="EMBL" id="TQV88927.1"/>
    </source>
</evidence>
<dbReference type="SUPFAM" id="SSF51905">
    <property type="entry name" value="FAD/NAD(P)-binding domain"/>
    <property type="match status" value="1"/>
</dbReference>
<comment type="caution">
    <text evidence="3">The sequence shown here is derived from an EMBL/GenBank/DDBJ whole genome shotgun (WGS) entry which is preliminary data.</text>
</comment>
<dbReference type="InterPro" id="IPR006905">
    <property type="entry name" value="Flavin_halogenase"/>
</dbReference>
<evidence type="ECO:0000256" key="1">
    <source>
        <dbReference type="PIRSR" id="PIRSR011396-1"/>
    </source>
</evidence>
<dbReference type="Gene3D" id="3.50.50.60">
    <property type="entry name" value="FAD/NAD(P)-binding domain"/>
    <property type="match status" value="1"/>
</dbReference>
<feature type="binding site" evidence="2">
    <location>
        <position position="82"/>
    </location>
    <ligand>
        <name>7-chloro-L-tryptophan</name>
        <dbReference type="ChEBI" id="CHEBI:58713"/>
    </ligand>
</feature>
<reference evidence="3 4" key="1">
    <citation type="submission" date="2019-07" db="EMBL/GenBank/DDBJ databases">
        <title>Draft genome for Aliikangiella sp. M105.</title>
        <authorList>
            <person name="Wang G."/>
        </authorList>
    </citation>
    <scope>NUCLEOTIDE SEQUENCE [LARGE SCALE GENOMIC DNA]</scope>
    <source>
        <strain evidence="3 4">M105</strain>
    </source>
</reference>
<dbReference type="InterPro" id="IPR036188">
    <property type="entry name" value="FAD/NAD-bd_sf"/>
</dbReference>
<proteinExistence type="predicted"/>
<dbReference type="InterPro" id="IPR050816">
    <property type="entry name" value="Flavin-dep_Halogenase_NPB"/>
</dbReference>
<dbReference type="AlphaFoldDB" id="A0A545UHI3"/>
<feature type="binding site" evidence="2">
    <location>
        <position position="354"/>
    </location>
    <ligand>
        <name>FAD</name>
        <dbReference type="ChEBI" id="CHEBI:57692"/>
    </ligand>
</feature>
<dbReference type="EMBL" id="VIKS01000003">
    <property type="protein sequence ID" value="TQV88927.1"/>
    <property type="molecule type" value="Genomic_DNA"/>
</dbReference>
<dbReference type="PANTHER" id="PTHR43747">
    <property type="entry name" value="FAD-BINDING PROTEIN"/>
    <property type="match status" value="1"/>
</dbReference>
<feature type="binding site" evidence="2">
    <location>
        <begin position="13"/>
        <end position="16"/>
    </location>
    <ligand>
        <name>FAD</name>
        <dbReference type="ChEBI" id="CHEBI:57692"/>
    </ligand>
</feature>
<organism evidence="3 4">
    <name type="scientific">Aliikangiella coralliicola</name>
    <dbReference type="NCBI Taxonomy" id="2592383"/>
    <lineage>
        <taxon>Bacteria</taxon>
        <taxon>Pseudomonadati</taxon>
        <taxon>Pseudomonadota</taxon>
        <taxon>Gammaproteobacteria</taxon>
        <taxon>Oceanospirillales</taxon>
        <taxon>Pleioneaceae</taxon>
        <taxon>Aliikangiella</taxon>
    </lineage>
</organism>
<feature type="active site" evidence="1">
    <location>
        <position position="82"/>
    </location>
</feature>